<feature type="domain" description="AB hydrolase-1" evidence="4">
    <location>
        <begin position="245"/>
        <end position="356"/>
    </location>
</feature>
<dbReference type="OrthoDB" id="422423at2"/>
<dbReference type="GO" id="GO:0016042">
    <property type="term" value="P:lipid catabolic process"/>
    <property type="evidence" value="ECO:0007669"/>
    <property type="project" value="UniProtKB-KW"/>
</dbReference>
<evidence type="ECO:0000256" key="2">
    <source>
        <dbReference type="ARBA" id="ARBA00022963"/>
    </source>
</evidence>
<evidence type="ECO:0000259" key="4">
    <source>
        <dbReference type="Pfam" id="PF00561"/>
    </source>
</evidence>
<name>A0A6N8FUH1_9CHRO</name>
<dbReference type="InterPro" id="IPR000073">
    <property type="entry name" value="AB_hydrolase_1"/>
</dbReference>
<dbReference type="Proteomes" id="UP000441797">
    <property type="component" value="Unassembled WGS sequence"/>
</dbReference>
<evidence type="ECO:0000256" key="1">
    <source>
        <dbReference type="ARBA" id="ARBA00022801"/>
    </source>
</evidence>
<sequence length="582" mass="63494">MKFELRGHLLGNRQSWQLTVHGLVCSITLAYGWGGMTSTAFAAERVTLRLGPFEQQVAVSDLEQFAKTGEVSRSLRFYAPILNSQVREFLNRQLQVDPNVADKVVAQVLRSPTGKTVIDSVSAALPNTTVDQLQATVSLAARQFNGLSAISLLRAYPEENITVDASAVVSLALQFNPTYWQSQAIGPLLERELAPVTSNVQFLPRFNPASRGSQTVQQQTLFLTDRQRFRTIPVDLYVSPNSQGPLVVISHGFGSDRKFFASTAEHLASYGFTVAALEHPGSSIKRLGSVSAANDPNEIIPAQEFIHRPQDITFVLNTLARYNQQPGWLQGKFNTQQVTVIGHSLGGYTALALAGGEVNLDAVRQSCRGISALGQAPADWLQCAAGDLPERRLNLRDRRVAQIVALNPLVGSLFGKTGLTQVTVPVLMLGGTEDAVTPVLNHQLRPFNQLQGQKYLITAVGGTHLSIGDLGNLGRAASVRTLVKERWGDETIPLRQLASGAMVAFIKQLTPEAQAYAPFLTPAYAQSLSTTQLPLRLNTELPTTLDPWVGAKTKTNRWMMAVRRVLRGESIVSTGWWLLARS</sequence>
<dbReference type="PANTHER" id="PTHR10272:SF13">
    <property type="entry name" value="POLY(ETHYLENE TEREPHTHALATE) HYDROLASE"/>
    <property type="match status" value="1"/>
</dbReference>
<dbReference type="Pfam" id="PF00561">
    <property type="entry name" value="Abhydrolase_1"/>
    <property type="match status" value="1"/>
</dbReference>
<dbReference type="PANTHER" id="PTHR10272">
    <property type="entry name" value="PLATELET-ACTIVATING FACTOR ACETYLHYDROLASE"/>
    <property type="match status" value="1"/>
</dbReference>
<evidence type="ECO:0000313" key="7">
    <source>
        <dbReference type="Proteomes" id="UP000441797"/>
    </source>
</evidence>
<dbReference type="SUPFAM" id="SSF53474">
    <property type="entry name" value="alpha/beta-Hydrolases"/>
    <property type="match status" value="1"/>
</dbReference>
<keyword evidence="7" id="KW-1185">Reference proteome</keyword>
<protein>
    <submittedName>
        <fullName evidence="6">Dienelactone hydrolase</fullName>
    </submittedName>
</protein>
<comment type="caution">
    <text evidence="6">The sequence shown here is derived from an EMBL/GenBank/DDBJ whole genome shotgun (WGS) entry which is preliminary data.</text>
</comment>
<dbReference type="AlphaFoldDB" id="A0A6N8FUH1"/>
<dbReference type="InterPro" id="IPR010802">
    <property type="entry name" value="DUF1400"/>
</dbReference>
<keyword evidence="3" id="KW-0443">Lipid metabolism</keyword>
<dbReference type="EMBL" id="NAPY01000010">
    <property type="protein sequence ID" value="MUL36424.1"/>
    <property type="molecule type" value="Genomic_DNA"/>
</dbReference>
<keyword evidence="2" id="KW-0442">Lipid degradation</keyword>
<feature type="domain" description="DUF1400" evidence="5">
    <location>
        <begin position="42"/>
        <end position="164"/>
    </location>
</feature>
<dbReference type="InterPro" id="IPR029058">
    <property type="entry name" value="AB_hydrolase_fold"/>
</dbReference>
<keyword evidence="1 6" id="KW-0378">Hydrolase</keyword>
<dbReference type="GO" id="GO:0003847">
    <property type="term" value="F:1-alkyl-2-acetylglycerophosphocholine esterase activity"/>
    <property type="evidence" value="ECO:0007669"/>
    <property type="project" value="TreeGrafter"/>
</dbReference>
<organism evidence="6 7">
    <name type="scientific">Gloeocapsopsis dulcis AAB1 = 1H9</name>
    <dbReference type="NCBI Taxonomy" id="1433147"/>
    <lineage>
        <taxon>Bacteria</taxon>
        <taxon>Bacillati</taxon>
        <taxon>Cyanobacteriota</taxon>
        <taxon>Cyanophyceae</taxon>
        <taxon>Oscillatoriophycideae</taxon>
        <taxon>Chroococcales</taxon>
        <taxon>Chroococcaceae</taxon>
        <taxon>Gloeocapsopsis</taxon>
        <taxon>Gloeocapsopsis dulcis</taxon>
    </lineage>
</organism>
<proteinExistence type="predicted"/>
<evidence type="ECO:0000313" key="6">
    <source>
        <dbReference type="EMBL" id="MUL36424.1"/>
    </source>
</evidence>
<dbReference type="RefSeq" id="WP_105220860.1">
    <property type="nucleotide sequence ID" value="NZ_CAWNSU010000073.1"/>
</dbReference>
<evidence type="ECO:0000259" key="5">
    <source>
        <dbReference type="Pfam" id="PF07176"/>
    </source>
</evidence>
<dbReference type="Pfam" id="PF07176">
    <property type="entry name" value="DUF1400"/>
    <property type="match status" value="1"/>
</dbReference>
<accession>A0A6N8FUH1</accession>
<gene>
    <name evidence="6" type="ORF">BWI75_08705</name>
</gene>
<dbReference type="Gene3D" id="3.40.50.1820">
    <property type="entry name" value="alpha/beta hydrolase"/>
    <property type="match status" value="1"/>
</dbReference>
<evidence type="ECO:0000256" key="3">
    <source>
        <dbReference type="ARBA" id="ARBA00023098"/>
    </source>
</evidence>
<reference evidence="6 7" key="1">
    <citation type="journal article" date="2019" name="Front. Microbiol.">
        <title>Genomic Features for Desiccation Tolerance and Sugar Biosynthesis in the Extremophile Gloeocapsopsis sp. UTEX B3054.</title>
        <authorList>
            <person name="Urrejola C."/>
            <person name="Alcorta J."/>
            <person name="Salas L."/>
            <person name="Vasquez M."/>
            <person name="Polz M.F."/>
            <person name="Vicuna R."/>
            <person name="Diez B."/>
        </authorList>
    </citation>
    <scope>NUCLEOTIDE SEQUENCE [LARGE SCALE GENOMIC DNA]</scope>
    <source>
        <strain evidence="6 7">1H9</strain>
    </source>
</reference>